<keyword evidence="1" id="KW-0697">Rotamase</keyword>
<feature type="chain" id="PRO_5007798451" evidence="2">
    <location>
        <begin position="20"/>
        <end position="270"/>
    </location>
</feature>
<evidence type="ECO:0000259" key="3">
    <source>
        <dbReference type="PROSITE" id="PS50198"/>
    </source>
</evidence>
<evidence type="ECO:0000256" key="2">
    <source>
        <dbReference type="SAM" id="SignalP"/>
    </source>
</evidence>
<dbReference type="PROSITE" id="PS50198">
    <property type="entry name" value="PPIC_PPIASE_2"/>
    <property type="match status" value="1"/>
</dbReference>
<dbReference type="Proteomes" id="UP000069632">
    <property type="component" value="Unassembled WGS sequence"/>
</dbReference>
<protein>
    <submittedName>
        <fullName evidence="4">Foldase protein PrsA</fullName>
        <ecNumber evidence="4">5.2.1.8</ecNumber>
    </submittedName>
</protein>
<evidence type="ECO:0000313" key="5">
    <source>
        <dbReference type="Proteomes" id="UP000069632"/>
    </source>
</evidence>
<sequence>MNKILLGALSLAVAMSLNAKVFATVDGKDITDIDLAPLLANMPGINPDSLPENVKKDLINRAVDIKLLTDKAIASGIEKDELYKKEIKLAQRALALRVWQAKEFQKLKVSDSDIKAFYDKNKEKFIEPEQISAKHILVKDDAEAKKIISQLKGLKGDALSKKFSELAAAESLDPSGKQTGGDLGWFSVNQMVKPFSDAAKALKKGEISTTPVKTQFGSHVILKLDQKAKRQATLEEVKPYIENILKQDKFKANVEKEAENLRKKAKVEYK</sequence>
<dbReference type="Pfam" id="PF13616">
    <property type="entry name" value="Rotamase_3"/>
    <property type="match status" value="1"/>
</dbReference>
<keyword evidence="1 4" id="KW-0413">Isomerase</keyword>
<dbReference type="EC" id="5.2.1.8" evidence="4"/>
<dbReference type="PANTHER" id="PTHR47245">
    <property type="entry name" value="PEPTIDYLPROLYL ISOMERASE"/>
    <property type="match status" value="1"/>
</dbReference>
<name>A0A128EEC2_9BACT</name>
<dbReference type="AlphaFoldDB" id="A0A128EEC2"/>
<keyword evidence="5" id="KW-1185">Reference proteome</keyword>
<dbReference type="Gene3D" id="3.10.50.40">
    <property type="match status" value="1"/>
</dbReference>
<accession>A0A128EEC2</accession>
<dbReference type="InterPro" id="IPR027304">
    <property type="entry name" value="Trigger_fact/SurA_dom_sf"/>
</dbReference>
<gene>
    <name evidence="4" type="primary">cbf2_1</name>
    <name evidence="4" type="ORF">ERS672216_00812</name>
</gene>
<dbReference type="RefSeq" id="WP_075493326.1">
    <property type="nucleotide sequence ID" value="NZ_CP053844.1"/>
</dbReference>
<feature type="signal peptide" evidence="2">
    <location>
        <begin position="1"/>
        <end position="19"/>
    </location>
</feature>
<dbReference type="GO" id="GO:0003755">
    <property type="term" value="F:peptidyl-prolyl cis-trans isomerase activity"/>
    <property type="evidence" value="ECO:0007669"/>
    <property type="project" value="UniProtKB-KW"/>
</dbReference>
<dbReference type="InterPro" id="IPR046357">
    <property type="entry name" value="PPIase_dom_sf"/>
</dbReference>
<dbReference type="OrthoDB" id="14196at2"/>
<dbReference type="EMBL" id="FIZP01000002">
    <property type="protein sequence ID" value="CZE47275.1"/>
    <property type="molecule type" value="Genomic_DNA"/>
</dbReference>
<evidence type="ECO:0000313" key="4">
    <source>
        <dbReference type="EMBL" id="CZE47275.1"/>
    </source>
</evidence>
<dbReference type="InterPro" id="IPR023058">
    <property type="entry name" value="PPIase_PpiC_CS"/>
</dbReference>
<dbReference type="PROSITE" id="PS01096">
    <property type="entry name" value="PPIC_PPIASE_1"/>
    <property type="match status" value="1"/>
</dbReference>
<dbReference type="SUPFAM" id="SSF54534">
    <property type="entry name" value="FKBP-like"/>
    <property type="match status" value="1"/>
</dbReference>
<keyword evidence="2" id="KW-0732">Signal</keyword>
<reference evidence="4 5" key="1">
    <citation type="submission" date="2016-02" db="EMBL/GenBank/DDBJ databases">
        <authorList>
            <consortium name="Pathogen Informatics"/>
        </authorList>
    </citation>
    <scope>NUCLEOTIDE SEQUENCE [LARGE SCALE GENOMIC DNA]</scope>
    <source>
        <strain evidence="4 5">RC20</strain>
    </source>
</reference>
<evidence type="ECO:0000256" key="1">
    <source>
        <dbReference type="PROSITE-ProRule" id="PRU00278"/>
    </source>
</evidence>
<dbReference type="Gene3D" id="1.10.8.1040">
    <property type="match status" value="1"/>
</dbReference>
<organism evidence="4 5">
    <name type="scientific">Campylobacter geochelonis</name>
    <dbReference type="NCBI Taxonomy" id="1780362"/>
    <lineage>
        <taxon>Bacteria</taxon>
        <taxon>Pseudomonadati</taxon>
        <taxon>Campylobacterota</taxon>
        <taxon>Epsilonproteobacteria</taxon>
        <taxon>Campylobacterales</taxon>
        <taxon>Campylobacteraceae</taxon>
        <taxon>Campylobacter</taxon>
    </lineage>
</organism>
<dbReference type="PANTHER" id="PTHR47245:SF2">
    <property type="entry name" value="PEPTIDYL-PROLYL CIS-TRANS ISOMERASE HP_0175-RELATED"/>
    <property type="match status" value="1"/>
</dbReference>
<proteinExistence type="predicted"/>
<dbReference type="SUPFAM" id="SSF109998">
    <property type="entry name" value="Triger factor/SurA peptide-binding domain-like"/>
    <property type="match status" value="1"/>
</dbReference>
<feature type="domain" description="PpiC" evidence="3">
    <location>
        <begin position="128"/>
        <end position="225"/>
    </location>
</feature>
<dbReference type="InterPro" id="IPR050245">
    <property type="entry name" value="PrsA_foldase"/>
</dbReference>
<dbReference type="InterPro" id="IPR000297">
    <property type="entry name" value="PPIase_PpiC"/>
</dbReference>